<sequence>MDSSLYVNTFQVDFKSVLTMEHAGMVRMFKTLEDTELHGFLEGNTPIFESAVVEFFSNARVIAGTIVSTVFGQNLMVTEEFFSGTFKLPTEGMQNFSGIPNEKIAEMRTRFSATIVPFQSSGKKKDLHFEYRLLHDIVAKSLYAKAGSFDKITCEKFEVMVAISAGLSANWGRILFQRLLTMVQNPRKLSQGFTVQINILMELLVRADLETATKLHVKKVLTRKQVENYIKTNQGINPTEETASNTEGGMSQQVPPEVSKSLADATEKNMPNPKKRKHKGGATKKQTKQAATQITTTPPDTTVTKFLRIEKLWFQQMLILRRIRKPTRVLGATPMQKEAKQLLECAQTEDITELSERWSLILYKLLETELENLYLAHLANFKTNVVSTHRDFECIAPVNCCCT</sequence>
<reference evidence="2 3" key="1">
    <citation type="journal article" date="2015" name="Proc. Natl. Acad. Sci. U.S.A.">
        <title>The resurrection genome of Boea hygrometrica: A blueprint for survival of dehydration.</title>
        <authorList>
            <person name="Xiao L."/>
            <person name="Yang G."/>
            <person name="Zhang L."/>
            <person name="Yang X."/>
            <person name="Zhao S."/>
            <person name="Ji Z."/>
            <person name="Zhou Q."/>
            <person name="Hu M."/>
            <person name="Wang Y."/>
            <person name="Chen M."/>
            <person name="Xu Y."/>
            <person name="Jin H."/>
            <person name="Xiao X."/>
            <person name="Hu G."/>
            <person name="Bao F."/>
            <person name="Hu Y."/>
            <person name="Wan P."/>
            <person name="Li L."/>
            <person name="Deng X."/>
            <person name="Kuang T."/>
            <person name="Xiang C."/>
            <person name="Zhu J.K."/>
            <person name="Oliver M.J."/>
            <person name="He Y."/>
        </authorList>
    </citation>
    <scope>NUCLEOTIDE SEQUENCE [LARGE SCALE GENOMIC DNA]</scope>
    <source>
        <strain evidence="3">cv. XS01</strain>
    </source>
</reference>
<dbReference type="Proteomes" id="UP000250235">
    <property type="component" value="Unassembled WGS sequence"/>
</dbReference>
<evidence type="ECO:0000256" key="1">
    <source>
        <dbReference type="SAM" id="MobiDB-lite"/>
    </source>
</evidence>
<feature type="compositionally biased region" description="Polar residues" evidence="1">
    <location>
        <begin position="232"/>
        <end position="254"/>
    </location>
</feature>
<organism evidence="2 3">
    <name type="scientific">Dorcoceras hygrometricum</name>
    <dbReference type="NCBI Taxonomy" id="472368"/>
    <lineage>
        <taxon>Eukaryota</taxon>
        <taxon>Viridiplantae</taxon>
        <taxon>Streptophyta</taxon>
        <taxon>Embryophyta</taxon>
        <taxon>Tracheophyta</taxon>
        <taxon>Spermatophyta</taxon>
        <taxon>Magnoliopsida</taxon>
        <taxon>eudicotyledons</taxon>
        <taxon>Gunneridae</taxon>
        <taxon>Pentapetalae</taxon>
        <taxon>asterids</taxon>
        <taxon>lamiids</taxon>
        <taxon>Lamiales</taxon>
        <taxon>Gesneriaceae</taxon>
        <taxon>Didymocarpoideae</taxon>
        <taxon>Trichosporeae</taxon>
        <taxon>Loxocarpinae</taxon>
        <taxon>Dorcoceras</taxon>
    </lineage>
</organism>
<feature type="compositionally biased region" description="Basic residues" evidence="1">
    <location>
        <begin position="273"/>
        <end position="287"/>
    </location>
</feature>
<evidence type="ECO:0000313" key="3">
    <source>
        <dbReference type="Proteomes" id="UP000250235"/>
    </source>
</evidence>
<dbReference type="OrthoDB" id="1751168at2759"/>
<proteinExistence type="predicted"/>
<name>A0A2Z7BBK6_9LAMI</name>
<evidence type="ECO:0000313" key="2">
    <source>
        <dbReference type="EMBL" id="KZV29296.1"/>
    </source>
</evidence>
<feature type="region of interest" description="Disordered" evidence="1">
    <location>
        <begin position="232"/>
        <end position="293"/>
    </location>
</feature>
<dbReference type="EMBL" id="KV009398">
    <property type="protein sequence ID" value="KZV29296.1"/>
    <property type="molecule type" value="Genomic_DNA"/>
</dbReference>
<keyword evidence="3" id="KW-1185">Reference proteome</keyword>
<evidence type="ECO:0008006" key="4">
    <source>
        <dbReference type="Google" id="ProtNLM"/>
    </source>
</evidence>
<protein>
    <recommendedName>
        <fullName evidence="4">Dystroglycan-like</fullName>
    </recommendedName>
</protein>
<accession>A0A2Z7BBK6</accession>
<gene>
    <name evidence="2" type="ORF">F511_22994</name>
</gene>
<dbReference type="AlphaFoldDB" id="A0A2Z7BBK6"/>